<proteinExistence type="predicted"/>
<comment type="caution">
    <text evidence="2">The sequence shown here is derived from an EMBL/GenBank/DDBJ whole genome shotgun (WGS) entry which is preliminary data.</text>
</comment>
<keyword evidence="1" id="KW-0732">Signal</keyword>
<dbReference type="Proteomes" id="UP000695802">
    <property type="component" value="Unassembled WGS sequence"/>
</dbReference>
<name>A0ABS3B820_9XANT</name>
<keyword evidence="3" id="KW-1185">Reference proteome</keyword>
<dbReference type="EMBL" id="JAFIWB010000039">
    <property type="protein sequence ID" value="MBN6104750.1"/>
    <property type="molecule type" value="Genomic_DNA"/>
</dbReference>
<evidence type="ECO:0000313" key="2">
    <source>
        <dbReference type="EMBL" id="MBN6104750.1"/>
    </source>
</evidence>
<reference evidence="2 3" key="1">
    <citation type="submission" date="2021-02" db="EMBL/GenBank/DDBJ databases">
        <title>Taxonomically Unique Crown Gall-Associated Xanthomonas Stains Have Deficiency in Virulence Repertories.</title>
        <authorList>
            <person name="Mafakheri H."/>
            <person name="Taghavi S.M."/>
            <person name="Dimkic I."/>
            <person name="Nemanja K."/>
            <person name="Osdaghi E."/>
        </authorList>
    </citation>
    <scope>NUCLEOTIDE SEQUENCE [LARGE SCALE GENOMIC DNA]</scope>
    <source>
        <strain evidence="2 3">FX4</strain>
    </source>
</reference>
<feature type="chain" id="PRO_5045677462" evidence="1">
    <location>
        <begin position="19"/>
        <end position="227"/>
    </location>
</feature>
<sequence length="227" mass="23885">MQKAWLFALLAIPAMAHAAPDDADAATCRNGLFTNSPAGFALAKVAVPRLYLLDDSDGCPGKGEAACRQRAYVVKGDVVVLAQRRDGFACAFYPNKVGGSAGWVAQASVQPLPSMAQPTPQAWNGRWHDGDNELQLTANGDGSVTVNGDAYWPSAAPDPEQVPGGPHIGAVTARGYPEGNRVEVSDDECKVRLHLLGDLLVVADNLQCGGANVSFGGVYRREAAARR</sequence>
<gene>
    <name evidence="2" type="ORF">JR064_21535</name>
</gene>
<dbReference type="RefSeq" id="WP_206231077.1">
    <property type="nucleotide sequence ID" value="NZ_JAFIWB010000039.1"/>
</dbReference>
<protein>
    <submittedName>
        <fullName evidence="2">Uncharacterized protein</fullName>
    </submittedName>
</protein>
<evidence type="ECO:0000313" key="3">
    <source>
        <dbReference type="Proteomes" id="UP000695802"/>
    </source>
</evidence>
<evidence type="ECO:0000256" key="1">
    <source>
        <dbReference type="SAM" id="SignalP"/>
    </source>
</evidence>
<feature type="signal peptide" evidence="1">
    <location>
        <begin position="1"/>
        <end position="18"/>
    </location>
</feature>
<organism evidence="2 3">
    <name type="scientific">Xanthomonas bonasiae</name>
    <dbReference type="NCBI Taxonomy" id="2810351"/>
    <lineage>
        <taxon>Bacteria</taxon>
        <taxon>Pseudomonadati</taxon>
        <taxon>Pseudomonadota</taxon>
        <taxon>Gammaproteobacteria</taxon>
        <taxon>Lysobacterales</taxon>
        <taxon>Lysobacteraceae</taxon>
        <taxon>Xanthomonas</taxon>
    </lineage>
</organism>
<accession>A0ABS3B820</accession>